<accession>A0A2T2XF56</accession>
<feature type="compositionally biased region" description="Low complexity" evidence="1">
    <location>
        <begin position="49"/>
        <end position="77"/>
    </location>
</feature>
<proteinExistence type="predicted"/>
<evidence type="ECO:0000256" key="1">
    <source>
        <dbReference type="SAM" id="MobiDB-lite"/>
    </source>
</evidence>
<dbReference type="Proteomes" id="UP000242972">
    <property type="component" value="Unassembled WGS sequence"/>
</dbReference>
<sequence>MRLHVVGLIGLALGTFALAGCGTRNHLTGTPSSANQSPRSTTVQRSRRAPTSASPSSSRTKTPSAPISTTSPTASKPQIADTSSVDETIAVVIHRQFPWPVELPTSIPSIDSHSSWPVTATTQETSHSYQVTYWRSTAAWPINSAQIPHSAHKWVATIQGVHYGSTTQAYSALQTQAAPTWIPLAQLGTPSTSILLTPGTTARLYPSGVLQWAVGDWTIQVINGSRAADMTVAESLLTSINPASLPASHGLLAATATASGEQFQAAWANGPNVYGFTPFAQQMQGNGAIYDRMLSAKSGASLFIHVLTSIKAE</sequence>
<evidence type="ECO:0000313" key="4">
    <source>
        <dbReference type="Proteomes" id="UP000242972"/>
    </source>
</evidence>
<feature type="chain" id="PRO_5015718556" description="DUF4367 domain-containing protein" evidence="2">
    <location>
        <begin position="20"/>
        <end position="313"/>
    </location>
</feature>
<evidence type="ECO:0000313" key="3">
    <source>
        <dbReference type="EMBL" id="PSR33086.1"/>
    </source>
</evidence>
<dbReference type="EMBL" id="PXYW01000027">
    <property type="protein sequence ID" value="PSR33086.1"/>
    <property type="molecule type" value="Genomic_DNA"/>
</dbReference>
<protein>
    <recommendedName>
        <fullName evidence="5">DUF4367 domain-containing protein</fullName>
    </recommendedName>
</protein>
<evidence type="ECO:0000256" key="2">
    <source>
        <dbReference type="SAM" id="SignalP"/>
    </source>
</evidence>
<feature type="signal peptide" evidence="2">
    <location>
        <begin position="1"/>
        <end position="19"/>
    </location>
</feature>
<keyword evidence="2" id="KW-0732">Signal</keyword>
<feature type="compositionally biased region" description="Polar residues" evidence="1">
    <location>
        <begin position="27"/>
        <end position="44"/>
    </location>
</feature>
<feature type="region of interest" description="Disordered" evidence="1">
    <location>
        <begin position="27"/>
        <end position="82"/>
    </location>
</feature>
<reference evidence="3 4" key="1">
    <citation type="journal article" date="2014" name="BMC Genomics">
        <title>Comparison of environmental and isolate Sulfobacillus genomes reveals diverse carbon, sulfur, nitrogen, and hydrogen metabolisms.</title>
        <authorList>
            <person name="Justice N.B."/>
            <person name="Norman A."/>
            <person name="Brown C.T."/>
            <person name="Singh A."/>
            <person name="Thomas B.C."/>
            <person name="Banfield J.F."/>
        </authorList>
    </citation>
    <scope>NUCLEOTIDE SEQUENCE [LARGE SCALE GENOMIC DNA]</scope>
    <source>
        <strain evidence="3">AMDSBA4</strain>
    </source>
</reference>
<evidence type="ECO:0008006" key="5">
    <source>
        <dbReference type="Google" id="ProtNLM"/>
    </source>
</evidence>
<comment type="caution">
    <text evidence="3">The sequence shown here is derived from an EMBL/GenBank/DDBJ whole genome shotgun (WGS) entry which is preliminary data.</text>
</comment>
<dbReference type="AlphaFoldDB" id="A0A2T2XF56"/>
<gene>
    <name evidence="3" type="ORF">C7B46_11395</name>
</gene>
<name>A0A2T2XF56_9FIRM</name>
<dbReference type="PROSITE" id="PS51257">
    <property type="entry name" value="PROKAR_LIPOPROTEIN"/>
    <property type="match status" value="1"/>
</dbReference>
<organism evidence="3 4">
    <name type="scientific">Sulfobacillus benefaciens</name>
    <dbReference type="NCBI Taxonomy" id="453960"/>
    <lineage>
        <taxon>Bacteria</taxon>
        <taxon>Bacillati</taxon>
        <taxon>Bacillota</taxon>
        <taxon>Clostridia</taxon>
        <taxon>Eubacteriales</taxon>
        <taxon>Clostridiales Family XVII. Incertae Sedis</taxon>
        <taxon>Sulfobacillus</taxon>
    </lineage>
</organism>